<evidence type="ECO:0000259" key="1">
    <source>
        <dbReference type="PROSITE" id="PS51671"/>
    </source>
</evidence>
<protein>
    <submittedName>
        <fullName evidence="2">Amino acid-binding protein</fullName>
    </submittedName>
</protein>
<sequence>MEASREDAPLRTSRSDLAITVIGKDRPGIVADVSEALARLGANLTDSTMTRLRGHFTWTLVCSGPGAAEVDAALGPLVAGGQLLATVREVGPEVEAAAAGEPHLMSVHGADRLGIVAAVTRVLAENGGNITDLTTRLTGPLYVLVAEVDLPAGTADAVAKRLAEVAGGLDVEVTLRRTEMDVL</sequence>
<keyword evidence="3" id="KW-1185">Reference proteome</keyword>
<dbReference type="InterPro" id="IPR002912">
    <property type="entry name" value="ACT_dom"/>
</dbReference>
<name>A0A6F8YHQ7_9ACTN</name>
<dbReference type="RefSeq" id="WP_232074763.1">
    <property type="nucleotide sequence ID" value="NZ_AP022871.1"/>
</dbReference>
<gene>
    <name evidence="2" type="ORF">Psuf_029330</name>
</gene>
<reference evidence="2 3" key="1">
    <citation type="submission" date="2020-03" db="EMBL/GenBank/DDBJ databases">
        <title>Whole genome shotgun sequence of Phytohabitans suffuscus NBRC 105367.</title>
        <authorList>
            <person name="Komaki H."/>
            <person name="Tamura T."/>
        </authorList>
    </citation>
    <scope>NUCLEOTIDE SEQUENCE [LARGE SCALE GENOMIC DNA]</scope>
    <source>
        <strain evidence="2 3">NBRC 105367</strain>
    </source>
</reference>
<accession>A0A6F8YHQ7</accession>
<feature type="domain" description="ACT" evidence="1">
    <location>
        <begin position="104"/>
        <end position="180"/>
    </location>
</feature>
<dbReference type="InterPro" id="IPR045865">
    <property type="entry name" value="ACT-like_dom_sf"/>
</dbReference>
<dbReference type="PANTHER" id="PTHR34875:SF6">
    <property type="entry name" value="UPF0237 PROTEIN MJ1558"/>
    <property type="match status" value="1"/>
</dbReference>
<dbReference type="PROSITE" id="PS51671">
    <property type="entry name" value="ACT"/>
    <property type="match status" value="2"/>
</dbReference>
<feature type="domain" description="ACT" evidence="1">
    <location>
        <begin position="18"/>
        <end position="92"/>
    </location>
</feature>
<dbReference type="EMBL" id="AP022871">
    <property type="protein sequence ID" value="BCB85620.1"/>
    <property type="molecule type" value="Genomic_DNA"/>
</dbReference>
<dbReference type="PANTHER" id="PTHR34875">
    <property type="entry name" value="UPF0237 PROTEIN MJ1558"/>
    <property type="match status" value="1"/>
</dbReference>
<dbReference type="InterPro" id="IPR050990">
    <property type="entry name" value="UPF0237/GcvR_regulator"/>
</dbReference>
<organism evidence="2 3">
    <name type="scientific">Phytohabitans suffuscus</name>
    <dbReference type="NCBI Taxonomy" id="624315"/>
    <lineage>
        <taxon>Bacteria</taxon>
        <taxon>Bacillati</taxon>
        <taxon>Actinomycetota</taxon>
        <taxon>Actinomycetes</taxon>
        <taxon>Micromonosporales</taxon>
        <taxon>Micromonosporaceae</taxon>
    </lineage>
</organism>
<evidence type="ECO:0000313" key="2">
    <source>
        <dbReference type="EMBL" id="BCB85620.1"/>
    </source>
</evidence>
<proteinExistence type="predicted"/>
<dbReference type="Pfam" id="PF13740">
    <property type="entry name" value="ACT_6"/>
    <property type="match status" value="2"/>
</dbReference>
<dbReference type="KEGG" id="psuu:Psuf_029330"/>
<reference evidence="2 3" key="2">
    <citation type="submission" date="2020-03" db="EMBL/GenBank/DDBJ databases">
        <authorList>
            <person name="Ichikawa N."/>
            <person name="Kimura A."/>
            <person name="Kitahashi Y."/>
            <person name="Uohara A."/>
        </authorList>
    </citation>
    <scope>NUCLEOTIDE SEQUENCE [LARGE SCALE GENOMIC DNA]</scope>
    <source>
        <strain evidence="2 3">NBRC 105367</strain>
    </source>
</reference>
<dbReference type="Gene3D" id="3.30.70.260">
    <property type="match status" value="2"/>
</dbReference>
<dbReference type="AlphaFoldDB" id="A0A6F8YHQ7"/>
<dbReference type="Proteomes" id="UP000503011">
    <property type="component" value="Chromosome"/>
</dbReference>
<dbReference type="SUPFAM" id="SSF55021">
    <property type="entry name" value="ACT-like"/>
    <property type="match status" value="2"/>
</dbReference>
<evidence type="ECO:0000313" key="3">
    <source>
        <dbReference type="Proteomes" id="UP000503011"/>
    </source>
</evidence>